<feature type="compositionally biased region" description="Basic residues" evidence="1">
    <location>
        <begin position="687"/>
        <end position="707"/>
    </location>
</feature>
<feature type="compositionally biased region" description="Low complexity" evidence="1">
    <location>
        <begin position="393"/>
        <end position="414"/>
    </location>
</feature>
<feature type="compositionally biased region" description="Low complexity" evidence="1">
    <location>
        <begin position="558"/>
        <end position="572"/>
    </location>
</feature>
<comment type="caution">
    <text evidence="2">The sequence shown here is derived from an EMBL/GenBank/DDBJ whole genome shotgun (WGS) entry which is preliminary data.</text>
</comment>
<feature type="compositionally biased region" description="Low complexity" evidence="1">
    <location>
        <begin position="820"/>
        <end position="835"/>
    </location>
</feature>
<gene>
    <name evidence="2" type="ORF">CPB83DRAFT_245616</name>
</gene>
<reference evidence="2" key="1">
    <citation type="submission" date="2020-11" db="EMBL/GenBank/DDBJ databases">
        <authorList>
            <consortium name="DOE Joint Genome Institute"/>
            <person name="Ahrendt S."/>
            <person name="Riley R."/>
            <person name="Andreopoulos W."/>
            <person name="Labutti K."/>
            <person name="Pangilinan J."/>
            <person name="Ruiz-Duenas F.J."/>
            <person name="Barrasa J.M."/>
            <person name="Sanchez-Garcia M."/>
            <person name="Camarero S."/>
            <person name="Miyauchi S."/>
            <person name="Serrano A."/>
            <person name="Linde D."/>
            <person name="Babiker R."/>
            <person name="Drula E."/>
            <person name="Ayuso-Fernandez I."/>
            <person name="Pacheco R."/>
            <person name="Padilla G."/>
            <person name="Ferreira P."/>
            <person name="Barriuso J."/>
            <person name="Kellner H."/>
            <person name="Castanera R."/>
            <person name="Alfaro M."/>
            <person name="Ramirez L."/>
            <person name="Pisabarro A.G."/>
            <person name="Kuo A."/>
            <person name="Tritt A."/>
            <person name="Lipzen A."/>
            <person name="He G."/>
            <person name="Yan M."/>
            <person name="Ng V."/>
            <person name="Cullen D."/>
            <person name="Martin F."/>
            <person name="Rosso M.-N."/>
            <person name="Henrissat B."/>
            <person name="Hibbett D."/>
            <person name="Martinez A.T."/>
            <person name="Grigoriev I.V."/>
        </authorList>
    </citation>
    <scope>NUCLEOTIDE SEQUENCE</scope>
    <source>
        <strain evidence="2">CBS 506.95</strain>
    </source>
</reference>
<feature type="compositionally biased region" description="Polar residues" evidence="1">
    <location>
        <begin position="334"/>
        <end position="347"/>
    </location>
</feature>
<name>A0A9P6JHR2_9AGAR</name>
<feature type="compositionally biased region" description="Basic residues" evidence="1">
    <location>
        <begin position="496"/>
        <end position="542"/>
    </location>
</feature>
<evidence type="ECO:0008006" key="4">
    <source>
        <dbReference type="Google" id="ProtNLM"/>
    </source>
</evidence>
<feature type="compositionally biased region" description="Low complexity" evidence="1">
    <location>
        <begin position="799"/>
        <end position="810"/>
    </location>
</feature>
<organism evidence="2 3">
    <name type="scientific">Crepidotus variabilis</name>
    <dbReference type="NCBI Taxonomy" id="179855"/>
    <lineage>
        <taxon>Eukaryota</taxon>
        <taxon>Fungi</taxon>
        <taxon>Dikarya</taxon>
        <taxon>Basidiomycota</taxon>
        <taxon>Agaricomycotina</taxon>
        <taxon>Agaricomycetes</taxon>
        <taxon>Agaricomycetidae</taxon>
        <taxon>Agaricales</taxon>
        <taxon>Agaricineae</taxon>
        <taxon>Crepidotaceae</taxon>
        <taxon>Crepidotus</taxon>
    </lineage>
</organism>
<feature type="compositionally biased region" description="Basic residues" evidence="1">
    <location>
        <begin position="469"/>
        <end position="488"/>
    </location>
</feature>
<dbReference type="Gene3D" id="3.40.390.10">
    <property type="entry name" value="Collagenase (Catalytic Domain)"/>
    <property type="match status" value="1"/>
</dbReference>
<dbReference type="Proteomes" id="UP000807306">
    <property type="component" value="Unassembled WGS sequence"/>
</dbReference>
<feature type="compositionally biased region" description="Low complexity" evidence="1">
    <location>
        <begin position="727"/>
        <end position="742"/>
    </location>
</feature>
<dbReference type="GO" id="GO:0008237">
    <property type="term" value="F:metallopeptidase activity"/>
    <property type="evidence" value="ECO:0007669"/>
    <property type="project" value="InterPro"/>
</dbReference>
<feature type="compositionally biased region" description="Basic residues" evidence="1">
    <location>
        <begin position="634"/>
        <end position="653"/>
    </location>
</feature>
<feature type="compositionally biased region" description="Basic residues" evidence="1">
    <location>
        <begin position="582"/>
        <end position="593"/>
    </location>
</feature>
<feature type="compositionally biased region" description="Basic residues" evidence="1">
    <location>
        <begin position="767"/>
        <end position="785"/>
    </location>
</feature>
<feature type="compositionally biased region" description="Basic residues" evidence="1">
    <location>
        <begin position="662"/>
        <end position="679"/>
    </location>
</feature>
<keyword evidence="3" id="KW-1185">Reference proteome</keyword>
<proteinExistence type="predicted"/>
<dbReference type="OrthoDB" id="3067737at2759"/>
<dbReference type="InterPro" id="IPR024079">
    <property type="entry name" value="MetalloPept_cat_dom_sf"/>
</dbReference>
<dbReference type="EMBL" id="MU158031">
    <property type="protein sequence ID" value="KAF9521538.1"/>
    <property type="molecule type" value="Genomic_DNA"/>
</dbReference>
<dbReference type="AlphaFoldDB" id="A0A9P6JHR2"/>
<feature type="compositionally biased region" description="Basic residues" evidence="1">
    <location>
        <begin position="743"/>
        <end position="759"/>
    </location>
</feature>
<feature type="region of interest" description="Disordered" evidence="1">
    <location>
        <begin position="329"/>
        <end position="835"/>
    </location>
</feature>
<feature type="compositionally biased region" description="Basic residues" evidence="1">
    <location>
        <begin position="415"/>
        <end position="426"/>
    </location>
</feature>
<protein>
    <recommendedName>
        <fullName evidence="4">Lysine-specific metallo-endopeptidase domain-containing protein</fullName>
    </recommendedName>
</protein>
<evidence type="ECO:0000256" key="1">
    <source>
        <dbReference type="SAM" id="MobiDB-lite"/>
    </source>
</evidence>
<feature type="compositionally biased region" description="Basic residues" evidence="1">
    <location>
        <begin position="615"/>
        <end position="626"/>
    </location>
</feature>
<accession>A0A9P6JHR2</accession>
<evidence type="ECO:0000313" key="2">
    <source>
        <dbReference type="EMBL" id="KAF9521538.1"/>
    </source>
</evidence>
<sequence>MTHPKFGIKELSEETISPVAGRSPTQRKQPLVQVIMLSFYRLSILLALVQAVLSTPLGITYDKPAVGAATIANKQRLDDATTLANTQITHMRSGIDKAIAGEPKALALYEAAFGKAGTNSDMTKVQDTVQALQTGTIHAKVAAFPFRNGEIASVPWTENKAANTWDAGPARFGSAFHDTTNMDANGRAGTVIHEATHQLKKTGDAVDKTTGAILRADQDDKNAHPIDNVSGYTNAPNMHKKVADVTKDKKFTAVRNSAPNMHDNAESYAVFASLCSQPGALRRRDLHLFNRALVEGDDEQLEYLSRRNSCQLPPNYFAKKKAAAAAKAGVPTKTDASSKNLKASTPNAAPKLRTAVGKVSKANKVTNALKPGRGSKTSTKSVVGGKKVATTGSRSAKSKALSSARKTTKISKSSKIPKKSATKARSVKSLSRAKAVTRKPTKASTSAKKLTKARSAKTPSRGKAVGSRKSLKSIRPSKKSATKAKVPRNKVAGARKSLKTAKTSKKSVSKVRTAKTARGKVATRKPVKSTRPSKKLSSKSRSAKAPSRKATGSRKTNKLSSKSTKTSRGKVTNARTAVKAVRPAKKLATKARAGKALSRSKVGARKPIKAVKGAKSTKARSVKTPRGKVASARKSSKVARPSKKLATKAKTPSRGKTAGGRKPVKAARPSKKLATKARSTKSASRAVARKPVKASTKKSTVKARPATRGKVVQSRKASKPVRSTKPRVGAKAAPKVRAAAKGTKAKTPARARSAAKPKAAKPPVKAARGRAAPKAKPQARAKIAPKAKVAAKVTKKVAPKAATKAAAKPKAAVKPKAVVKPKAAARPAPAKGKKH</sequence>
<feature type="compositionally biased region" description="Basic residues" evidence="1">
    <location>
        <begin position="716"/>
        <end position="725"/>
    </location>
</feature>
<evidence type="ECO:0000313" key="3">
    <source>
        <dbReference type="Proteomes" id="UP000807306"/>
    </source>
</evidence>